<comment type="caution">
    <text evidence="4">The sequence shown here is derived from an EMBL/GenBank/DDBJ whole genome shotgun (WGS) entry which is preliminary data.</text>
</comment>
<dbReference type="InterPro" id="IPR029787">
    <property type="entry name" value="Nucleotide_cyclase"/>
</dbReference>
<dbReference type="SUPFAM" id="SSF48452">
    <property type="entry name" value="TPR-like"/>
    <property type="match status" value="1"/>
</dbReference>
<keyword evidence="4" id="KW-0548">Nucleotidyltransferase</keyword>
<evidence type="ECO:0000313" key="5">
    <source>
        <dbReference type="Proteomes" id="UP001556098"/>
    </source>
</evidence>
<feature type="coiled-coil region" evidence="2">
    <location>
        <begin position="377"/>
        <end position="407"/>
    </location>
</feature>
<accession>A0ABV3RWP0</accession>
<evidence type="ECO:0000256" key="2">
    <source>
        <dbReference type="SAM" id="Coils"/>
    </source>
</evidence>
<keyword evidence="4" id="KW-0808">Transferase</keyword>
<feature type="repeat" description="TPR" evidence="1">
    <location>
        <begin position="443"/>
        <end position="476"/>
    </location>
</feature>
<dbReference type="RefSeq" id="WP_367880141.1">
    <property type="nucleotide sequence ID" value="NZ_JBFNXX010000061.1"/>
</dbReference>
<keyword evidence="2" id="KW-0175">Coiled coil</keyword>
<feature type="domain" description="Guanylate cyclase" evidence="3">
    <location>
        <begin position="1"/>
        <end position="114"/>
    </location>
</feature>
<proteinExistence type="predicted"/>
<evidence type="ECO:0000313" key="4">
    <source>
        <dbReference type="EMBL" id="MEW9922453.1"/>
    </source>
</evidence>
<dbReference type="Pfam" id="PF00211">
    <property type="entry name" value="Guanylate_cyc"/>
    <property type="match status" value="1"/>
</dbReference>
<dbReference type="PANTHER" id="PTHR43081">
    <property type="entry name" value="ADENYLATE CYCLASE, TERMINAL-DIFFERENTIATION SPECIFIC-RELATED"/>
    <property type="match status" value="1"/>
</dbReference>
<dbReference type="InterPro" id="IPR001054">
    <property type="entry name" value="A/G_cyclase"/>
</dbReference>
<name>A0ABV3RWP0_9RHOB</name>
<dbReference type="GO" id="GO:0016779">
    <property type="term" value="F:nucleotidyltransferase activity"/>
    <property type="evidence" value="ECO:0007669"/>
    <property type="project" value="UniProtKB-KW"/>
</dbReference>
<dbReference type="SMART" id="SM00028">
    <property type="entry name" value="TPR"/>
    <property type="match status" value="3"/>
</dbReference>
<dbReference type="CDD" id="cd07302">
    <property type="entry name" value="CHD"/>
    <property type="match status" value="1"/>
</dbReference>
<dbReference type="InterPro" id="IPR011990">
    <property type="entry name" value="TPR-like_helical_dom_sf"/>
</dbReference>
<dbReference type="EMBL" id="JBFNXX010000061">
    <property type="protein sequence ID" value="MEW9922453.1"/>
    <property type="molecule type" value="Genomic_DNA"/>
</dbReference>
<dbReference type="PROSITE" id="PS50125">
    <property type="entry name" value="GUANYLATE_CYCLASE_2"/>
    <property type="match status" value="1"/>
</dbReference>
<dbReference type="SUPFAM" id="SSF55073">
    <property type="entry name" value="Nucleotide cyclase"/>
    <property type="match status" value="1"/>
</dbReference>
<keyword evidence="1" id="KW-0802">TPR repeat</keyword>
<dbReference type="EC" id="2.7.7.-" evidence="4"/>
<dbReference type="Proteomes" id="UP001556098">
    <property type="component" value="Unassembled WGS sequence"/>
</dbReference>
<dbReference type="PROSITE" id="PS50005">
    <property type="entry name" value="TPR"/>
    <property type="match status" value="2"/>
</dbReference>
<protein>
    <submittedName>
        <fullName evidence="4">Adenylate/guanylate cyclase domain-containing protein</fullName>
        <ecNumber evidence="4">2.7.7.-</ecNumber>
    </submittedName>
</protein>
<dbReference type="Pfam" id="PF13432">
    <property type="entry name" value="TPR_16"/>
    <property type="match status" value="2"/>
</dbReference>
<dbReference type="InterPro" id="IPR050697">
    <property type="entry name" value="Adenylyl/Guanylyl_Cyclase_3/4"/>
</dbReference>
<reference evidence="4 5" key="1">
    <citation type="submission" date="2024-07" db="EMBL/GenBank/DDBJ databases">
        <title>Marimonas sp.nov., isolated from tidal-flat sediment.</title>
        <authorList>
            <person name="Jayan J.N."/>
            <person name="Lee S.S."/>
        </authorList>
    </citation>
    <scope>NUCLEOTIDE SEQUENCE [LARGE SCALE GENOMIC DNA]</scope>
    <source>
        <strain evidence="4 5">MJW-29</strain>
    </source>
</reference>
<evidence type="ECO:0000256" key="1">
    <source>
        <dbReference type="PROSITE-ProRule" id="PRU00339"/>
    </source>
</evidence>
<dbReference type="Gene3D" id="3.30.70.1230">
    <property type="entry name" value="Nucleotide cyclase"/>
    <property type="match status" value="1"/>
</dbReference>
<keyword evidence="5" id="KW-1185">Reference proteome</keyword>
<dbReference type="Gene3D" id="1.25.40.10">
    <property type="entry name" value="Tetratricopeptide repeat domain"/>
    <property type="match status" value="1"/>
</dbReference>
<organism evidence="4 5">
    <name type="scientific">Sulfitobacter sediminis</name>
    <dbReference type="NCBI Taxonomy" id="3234186"/>
    <lineage>
        <taxon>Bacteria</taxon>
        <taxon>Pseudomonadati</taxon>
        <taxon>Pseudomonadota</taxon>
        <taxon>Alphaproteobacteria</taxon>
        <taxon>Rhodobacterales</taxon>
        <taxon>Roseobacteraceae</taxon>
        <taxon>Sulfitobacter</taxon>
    </lineage>
</organism>
<sequence>MAADIVGYSRMMGADEEGTLNILRELKSGVIEPAIVANSGRLVKYIGDGFIAEFPSATATLDCARKIQSETADRNTDLPEERRVRLRIGVNQGEIIIEDGDIYGDAVNIAARLEGLSPPEGIAVSEKVHAEIKASTKKLFGDLGPQEFKNILQPVRVYCARLVDDGKLGAVEVGRPTHINEVSRPSIAVMPFRNMSGSDDSEYLADGVNEEVVTSLTRFNSLSVKGRNATLGFLNAKMDLQEIGRDLGVRYVLEGSVRTAGARVRISVQLMDAAAGTHIWADRYDRVLEDIFDLQDEISQTIAARIQPEMEHAERERAQRKSTSDLGAWDLYHRGMWSLYRFTPQDSQVARQCFRAAIEADPEFGAPCAGLAYQLCYDVWNDLAEDIETTLDEAEQLVRRALELDDRNVQARFTYGRVLNLKRDYPGAIREFGKGLELSPAFAQMHHGMGFALFYSGHAEEALPYFDNAIRLSPHDPQMTSFLFVRAFAYLALGDYEKAVASGDASVAQPNAMKWSHLFRLGAMGHLNDPRASDALKVLQALEPDTTTRSHWRKKLHFADCDRYVDTLMEGLKLAGMQD</sequence>
<dbReference type="InterPro" id="IPR019734">
    <property type="entry name" value="TPR_rpt"/>
</dbReference>
<feature type="repeat" description="TPR" evidence="1">
    <location>
        <begin position="409"/>
        <end position="442"/>
    </location>
</feature>
<dbReference type="PANTHER" id="PTHR43081:SF19">
    <property type="entry name" value="PH-SENSITIVE ADENYLATE CYCLASE RV1264"/>
    <property type="match status" value="1"/>
</dbReference>
<evidence type="ECO:0000259" key="3">
    <source>
        <dbReference type="PROSITE" id="PS50125"/>
    </source>
</evidence>
<gene>
    <name evidence="4" type="ORF">AB2B41_22875</name>
</gene>
<dbReference type="Gene3D" id="3.40.50.10070">
    <property type="entry name" value="TolB, N-terminal domain"/>
    <property type="match status" value="1"/>
</dbReference>